<protein>
    <submittedName>
        <fullName evidence="6">LIM domain containing 2</fullName>
    </submittedName>
</protein>
<organism evidence="6 7">
    <name type="scientific">Oryzias latipes</name>
    <name type="common">Japanese rice fish</name>
    <name type="synonym">Japanese killifish</name>
    <dbReference type="NCBI Taxonomy" id="8090"/>
    <lineage>
        <taxon>Eukaryota</taxon>
        <taxon>Metazoa</taxon>
        <taxon>Chordata</taxon>
        <taxon>Craniata</taxon>
        <taxon>Vertebrata</taxon>
        <taxon>Euteleostomi</taxon>
        <taxon>Actinopterygii</taxon>
        <taxon>Neopterygii</taxon>
        <taxon>Teleostei</taxon>
        <taxon>Neoteleostei</taxon>
        <taxon>Acanthomorphata</taxon>
        <taxon>Ovalentaria</taxon>
        <taxon>Atherinomorphae</taxon>
        <taxon>Beloniformes</taxon>
        <taxon>Adrianichthyidae</taxon>
        <taxon>Oryziinae</taxon>
        <taxon>Oryzias</taxon>
    </lineage>
</organism>
<dbReference type="KEGG" id="ola:101173786"/>
<evidence type="ECO:0000259" key="5">
    <source>
        <dbReference type="PROSITE" id="PS50023"/>
    </source>
</evidence>
<dbReference type="GO" id="GO:0051017">
    <property type="term" value="P:actin filament bundle assembly"/>
    <property type="evidence" value="ECO:0000318"/>
    <property type="project" value="GO_Central"/>
</dbReference>
<name>A0A3B3IP29_ORYLA</name>
<reference evidence="6 7" key="1">
    <citation type="journal article" date="2007" name="Nature">
        <title>The medaka draft genome and insights into vertebrate genome evolution.</title>
        <authorList>
            <person name="Kasahara M."/>
            <person name="Naruse K."/>
            <person name="Sasaki S."/>
            <person name="Nakatani Y."/>
            <person name="Qu W."/>
            <person name="Ahsan B."/>
            <person name="Yamada T."/>
            <person name="Nagayasu Y."/>
            <person name="Doi K."/>
            <person name="Kasai Y."/>
            <person name="Jindo T."/>
            <person name="Kobayashi D."/>
            <person name="Shimada A."/>
            <person name="Toyoda A."/>
            <person name="Kuroki Y."/>
            <person name="Fujiyama A."/>
            <person name="Sasaki T."/>
            <person name="Shimizu A."/>
            <person name="Asakawa S."/>
            <person name="Shimizu N."/>
            <person name="Hashimoto S."/>
            <person name="Yang J."/>
            <person name="Lee Y."/>
            <person name="Matsushima K."/>
            <person name="Sugano S."/>
            <person name="Sakaizumi M."/>
            <person name="Narita T."/>
            <person name="Ohishi K."/>
            <person name="Haga S."/>
            <person name="Ohta F."/>
            <person name="Nomoto H."/>
            <person name="Nogata K."/>
            <person name="Morishita T."/>
            <person name="Endo T."/>
            <person name="Shin-I T."/>
            <person name="Takeda H."/>
            <person name="Morishita S."/>
            <person name="Kohara Y."/>
        </authorList>
    </citation>
    <scope>NUCLEOTIDE SEQUENCE [LARGE SCALE GENOMIC DNA]</scope>
    <source>
        <strain evidence="6 7">Hd-rR</strain>
    </source>
</reference>
<dbReference type="RefSeq" id="XP_004071235.2">
    <property type="nucleotide sequence ID" value="XM_004071187.4"/>
</dbReference>
<dbReference type="GO" id="GO:0005886">
    <property type="term" value="C:plasma membrane"/>
    <property type="evidence" value="ECO:0000318"/>
    <property type="project" value="GO_Central"/>
</dbReference>
<evidence type="ECO:0000256" key="4">
    <source>
        <dbReference type="PROSITE-ProRule" id="PRU00125"/>
    </source>
</evidence>
<dbReference type="Pfam" id="PF00412">
    <property type="entry name" value="LIM"/>
    <property type="match status" value="1"/>
</dbReference>
<dbReference type="PANTHER" id="PTHR24206">
    <property type="entry name" value="OS06G0237300 PROTEIN"/>
    <property type="match status" value="1"/>
</dbReference>
<dbReference type="GeneTree" id="ENSGT00940000158377"/>
<evidence type="ECO:0000313" key="7">
    <source>
        <dbReference type="Proteomes" id="UP000001038"/>
    </source>
</evidence>
<dbReference type="OrthoDB" id="6129702at2759"/>
<dbReference type="GO" id="GO:0015629">
    <property type="term" value="C:actin cytoskeleton"/>
    <property type="evidence" value="ECO:0000318"/>
    <property type="project" value="GO_Central"/>
</dbReference>
<keyword evidence="3 4" id="KW-0440">LIM domain</keyword>
<dbReference type="CTD" id="80774"/>
<dbReference type="PROSITE" id="PS00478">
    <property type="entry name" value="LIM_DOMAIN_1"/>
    <property type="match status" value="1"/>
</dbReference>
<dbReference type="Ensembl" id="ENSORLT00000041061.1">
    <property type="protein sequence ID" value="ENSORLP00000045644.1"/>
    <property type="gene ID" value="ENSORLG00000023454.1"/>
</dbReference>
<dbReference type="GO" id="GO:0051015">
    <property type="term" value="F:actin filament binding"/>
    <property type="evidence" value="ECO:0000318"/>
    <property type="project" value="GO_Central"/>
</dbReference>
<sequence>MRTNGARHPAGGKTTVLLKNRDGERSCSTNSPGTELSSHRCASHTARVHFCTSLTPISDFSARYSAQMETRNATEEKPVQRSKSFSFKTQKEVCTSCEKTVYPMERLVANDQVFHLSCFCCKHCNAKLSLGTFAALQGEFYCKPHFQQLFKSKGNYDEGFGRKQHKELWASKETDNITKTP</sequence>
<dbReference type="InParanoid" id="A0A3B3IP29"/>
<reference evidence="6" key="2">
    <citation type="submission" date="2025-08" db="UniProtKB">
        <authorList>
            <consortium name="Ensembl"/>
        </authorList>
    </citation>
    <scope>IDENTIFICATION</scope>
    <source>
        <strain evidence="6">Hd-rR</strain>
    </source>
</reference>
<keyword evidence="7" id="KW-1185">Reference proteome</keyword>
<dbReference type="CDD" id="cd09486">
    <property type="entry name" value="LIM_Eplin_like_1"/>
    <property type="match status" value="1"/>
</dbReference>
<accession>A0A3B3IP29</accession>
<dbReference type="FunFam" id="2.10.110.10:FF:000002">
    <property type="entry name" value="LIM domain and actin-binding 1"/>
    <property type="match status" value="1"/>
</dbReference>
<dbReference type="Bgee" id="ENSORLG00000023454">
    <property type="expression patterns" value="Expressed in mesonephros and 15 other cell types or tissues"/>
</dbReference>
<gene>
    <name evidence="6" type="primary">limd2</name>
</gene>
<dbReference type="STRING" id="8090.ENSORLP00000045644"/>
<dbReference type="InterPro" id="IPR001781">
    <property type="entry name" value="Znf_LIM"/>
</dbReference>
<keyword evidence="2 4" id="KW-0862">Zinc</keyword>
<feature type="domain" description="LIM zinc-binding" evidence="5">
    <location>
        <begin position="92"/>
        <end position="152"/>
    </location>
</feature>
<evidence type="ECO:0000313" key="6">
    <source>
        <dbReference type="Ensembl" id="ENSORLP00000045644.1"/>
    </source>
</evidence>
<evidence type="ECO:0000256" key="1">
    <source>
        <dbReference type="ARBA" id="ARBA00022723"/>
    </source>
</evidence>
<dbReference type="SMART" id="SM00132">
    <property type="entry name" value="LIM"/>
    <property type="match status" value="1"/>
</dbReference>
<proteinExistence type="predicted"/>
<dbReference type="AlphaFoldDB" id="A0A3B3IP29"/>
<dbReference type="GeneID" id="101173786"/>
<evidence type="ECO:0000256" key="3">
    <source>
        <dbReference type="ARBA" id="ARBA00023038"/>
    </source>
</evidence>
<dbReference type="PROSITE" id="PS50023">
    <property type="entry name" value="LIM_DOMAIN_2"/>
    <property type="match status" value="1"/>
</dbReference>
<dbReference type="InterPro" id="IPR044115">
    <property type="entry name" value="LIM_LIMD2"/>
</dbReference>
<dbReference type="Proteomes" id="UP000001038">
    <property type="component" value="Chromosome 8"/>
</dbReference>
<evidence type="ECO:0000256" key="2">
    <source>
        <dbReference type="ARBA" id="ARBA00022833"/>
    </source>
</evidence>
<keyword evidence="1 4" id="KW-0479">Metal-binding</keyword>
<dbReference type="SUPFAM" id="SSF57716">
    <property type="entry name" value="Glucocorticoid receptor-like (DNA-binding domain)"/>
    <property type="match status" value="2"/>
</dbReference>
<dbReference type="GO" id="GO:0046872">
    <property type="term" value="F:metal ion binding"/>
    <property type="evidence" value="ECO:0007669"/>
    <property type="project" value="UniProtKB-KW"/>
</dbReference>
<reference evidence="6" key="3">
    <citation type="submission" date="2025-09" db="UniProtKB">
        <authorList>
            <consortium name="Ensembl"/>
        </authorList>
    </citation>
    <scope>IDENTIFICATION</scope>
    <source>
        <strain evidence="6">Hd-rR</strain>
    </source>
</reference>
<dbReference type="Gene3D" id="2.10.110.10">
    <property type="entry name" value="Cysteine Rich Protein"/>
    <property type="match status" value="1"/>
</dbReference>